<comment type="caution">
    <text evidence="3">The sequence shown here is derived from an EMBL/GenBank/DDBJ whole genome shotgun (WGS) entry which is preliminary data.</text>
</comment>
<proteinExistence type="predicted"/>
<accession>A0A512HC50</accession>
<keyword evidence="1 3" id="KW-0808">Transferase</keyword>
<gene>
    <name evidence="3" type="ORF">ROR02_31010</name>
</gene>
<dbReference type="Proteomes" id="UP000321567">
    <property type="component" value="Unassembled WGS sequence"/>
</dbReference>
<dbReference type="InterPro" id="IPR016181">
    <property type="entry name" value="Acyl_CoA_acyltransferase"/>
</dbReference>
<evidence type="ECO:0000313" key="3">
    <source>
        <dbReference type="EMBL" id="GEO82970.1"/>
    </source>
</evidence>
<dbReference type="AlphaFoldDB" id="A0A512HC50"/>
<dbReference type="Pfam" id="PF00583">
    <property type="entry name" value="Acetyltransf_1"/>
    <property type="match status" value="1"/>
</dbReference>
<dbReference type="PANTHER" id="PTHR13947:SF37">
    <property type="entry name" value="LD18367P"/>
    <property type="match status" value="1"/>
</dbReference>
<dbReference type="SUPFAM" id="SSF55729">
    <property type="entry name" value="Acyl-CoA N-acyltransferases (Nat)"/>
    <property type="match status" value="1"/>
</dbReference>
<dbReference type="EMBL" id="BJZO01000138">
    <property type="protein sequence ID" value="GEO82970.1"/>
    <property type="molecule type" value="Genomic_DNA"/>
</dbReference>
<dbReference type="Gene3D" id="3.40.630.30">
    <property type="match status" value="1"/>
</dbReference>
<name>A0A512HC50_9PROT</name>
<dbReference type="InterPro" id="IPR000182">
    <property type="entry name" value="GNAT_dom"/>
</dbReference>
<sequence length="165" mass="18150">MPGPITLGPYGPLDHDGLVALILPIQREEFGIPITLADQPDLDAIPAFYQTGAGEFWVARHEGQVVGSIALKDLGAGLGALRKMFVAAPYRGRDWGVARALLVTLIDHARAHGMTRLYLGTTDRFLAAHRFYEREGFQRVEPEQLPPVFPRLAVDTRFYTLALGA</sequence>
<dbReference type="GO" id="GO:0008080">
    <property type="term" value="F:N-acetyltransferase activity"/>
    <property type="evidence" value="ECO:0007669"/>
    <property type="project" value="InterPro"/>
</dbReference>
<feature type="domain" description="N-acetyltransferase" evidence="2">
    <location>
        <begin position="5"/>
        <end position="155"/>
    </location>
</feature>
<evidence type="ECO:0000256" key="1">
    <source>
        <dbReference type="ARBA" id="ARBA00022679"/>
    </source>
</evidence>
<evidence type="ECO:0000259" key="2">
    <source>
        <dbReference type="PROSITE" id="PS51186"/>
    </source>
</evidence>
<protein>
    <submittedName>
        <fullName evidence="3">N-acetyltransferase</fullName>
    </submittedName>
</protein>
<dbReference type="CDD" id="cd04301">
    <property type="entry name" value="NAT_SF"/>
    <property type="match status" value="1"/>
</dbReference>
<organism evidence="3 4">
    <name type="scientific">Pararhodospirillum oryzae</name>
    <dbReference type="NCBI Taxonomy" id="478448"/>
    <lineage>
        <taxon>Bacteria</taxon>
        <taxon>Pseudomonadati</taxon>
        <taxon>Pseudomonadota</taxon>
        <taxon>Alphaproteobacteria</taxon>
        <taxon>Rhodospirillales</taxon>
        <taxon>Rhodospirillaceae</taxon>
        <taxon>Pararhodospirillum</taxon>
    </lineage>
</organism>
<dbReference type="PANTHER" id="PTHR13947">
    <property type="entry name" value="GNAT FAMILY N-ACETYLTRANSFERASE"/>
    <property type="match status" value="1"/>
</dbReference>
<dbReference type="OrthoDB" id="3389160at2"/>
<keyword evidence="4" id="KW-1185">Reference proteome</keyword>
<dbReference type="PROSITE" id="PS51186">
    <property type="entry name" value="GNAT"/>
    <property type="match status" value="1"/>
</dbReference>
<reference evidence="3 4" key="1">
    <citation type="submission" date="2019-07" db="EMBL/GenBank/DDBJ databases">
        <title>Whole genome shotgun sequence of Rhodospirillum oryzae NBRC 107573.</title>
        <authorList>
            <person name="Hosoyama A."/>
            <person name="Uohara A."/>
            <person name="Ohji S."/>
            <person name="Ichikawa N."/>
        </authorList>
    </citation>
    <scope>NUCLEOTIDE SEQUENCE [LARGE SCALE GENOMIC DNA]</scope>
    <source>
        <strain evidence="3 4">NBRC 107573</strain>
    </source>
</reference>
<evidence type="ECO:0000313" key="4">
    <source>
        <dbReference type="Proteomes" id="UP000321567"/>
    </source>
</evidence>
<dbReference type="RefSeq" id="WP_147165005.1">
    <property type="nucleotide sequence ID" value="NZ_BJZO01000138.1"/>
</dbReference>
<dbReference type="InterPro" id="IPR050769">
    <property type="entry name" value="NAT_camello-type"/>
</dbReference>